<proteinExistence type="predicted"/>
<reference evidence="1" key="1">
    <citation type="submission" date="2023-03" db="UniProtKB">
        <authorList>
            <consortium name="EnsemblPlants"/>
        </authorList>
    </citation>
    <scope>IDENTIFICATION</scope>
</reference>
<protein>
    <submittedName>
        <fullName evidence="1">Uncharacterized protein</fullName>
    </submittedName>
</protein>
<evidence type="ECO:0000313" key="1">
    <source>
        <dbReference type="EnsemblPlants" id="MELO3C034126.2.1"/>
    </source>
</evidence>
<organism evidence="1">
    <name type="scientific">Cucumis melo</name>
    <name type="common">Muskmelon</name>
    <dbReference type="NCBI Taxonomy" id="3656"/>
    <lineage>
        <taxon>Eukaryota</taxon>
        <taxon>Viridiplantae</taxon>
        <taxon>Streptophyta</taxon>
        <taxon>Embryophyta</taxon>
        <taxon>Tracheophyta</taxon>
        <taxon>Spermatophyta</taxon>
        <taxon>Magnoliopsida</taxon>
        <taxon>eudicotyledons</taxon>
        <taxon>Gunneridae</taxon>
        <taxon>Pentapetalae</taxon>
        <taxon>rosids</taxon>
        <taxon>fabids</taxon>
        <taxon>Cucurbitales</taxon>
        <taxon>Cucurbitaceae</taxon>
        <taxon>Benincaseae</taxon>
        <taxon>Cucumis</taxon>
    </lineage>
</organism>
<name>A0A9I9EI34_CUCME</name>
<dbReference type="EnsemblPlants" id="MELO3C034126.2.1">
    <property type="protein sequence ID" value="MELO3C034126.2.1"/>
    <property type="gene ID" value="MELO3C034126.2"/>
</dbReference>
<dbReference type="Gramene" id="MELO3C034126.2.1">
    <property type="protein sequence ID" value="MELO3C034126.2.1"/>
    <property type="gene ID" value="MELO3C034126.2"/>
</dbReference>
<dbReference type="AlphaFoldDB" id="A0A9I9EI34"/>
<accession>A0A9I9EI34</accession>
<sequence>MGRQRSLAEGFFGEGVFVGGVFDSSTQCGGVGLCERDKSKGRT</sequence>